<evidence type="ECO:0000256" key="3">
    <source>
        <dbReference type="ARBA" id="ARBA00023014"/>
    </source>
</evidence>
<gene>
    <name evidence="5" type="ORF">G5B42_07550</name>
</gene>
<comment type="caution">
    <text evidence="5">The sequence shown here is derived from an EMBL/GenBank/DDBJ whole genome shotgun (WGS) entry which is preliminary data.</text>
</comment>
<dbReference type="Pfam" id="PF00248">
    <property type="entry name" value="Aldo_ket_red"/>
    <property type="match status" value="1"/>
</dbReference>
<dbReference type="GO" id="GO:0016491">
    <property type="term" value="F:oxidoreductase activity"/>
    <property type="evidence" value="ECO:0007669"/>
    <property type="project" value="InterPro"/>
</dbReference>
<dbReference type="InterPro" id="IPR020471">
    <property type="entry name" value="AKR"/>
</dbReference>
<dbReference type="PRINTS" id="PR00069">
    <property type="entry name" value="ALDKETRDTASE"/>
</dbReference>
<feature type="domain" description="4Fe-4S ferredoxin-type" evidence="4">
    <location>
        <begin position="288"/>
        <end position="315"/>
    </location>
</feature>
<dbReference type="InterPro" id="IPR017896">
    <property type="entry name" value="4Fe4S_Fe-S-bd"/>
</dbReference>
<dbReference type="RefSeq" id="WP_181339863.1">
    <property type="nucleotide sequence ID" value="NZ_JAAKDE010000014.1"/>
</dbReference>
<feature type="domain" description="4Fe-4S ferredoxin-type" evidence="4">
    <location>
        <begin position="259"/>
        <end position="284"/>
    </location>
</feature>
<accession>A0A8J6LJ41</accession>
<keyword evidence="1" id="KW-0479">Metal-binding</keyword>
<dbReference type="PANTHER" id="PTHR43312:SF1">
    <property type="entry name" value="NADP-DEPENDENT OXIDOREDUCTASE DOMAIN-CONTAINING PROTEIN"/>
    <property type="match status" value="1"/>
</dbReference>
<dbReference type="CDD" id="cd19100">
    <property type="entry name" value="AKR_unchar"/>
    <property type="match status" value="1"/>
</dbReference>
<dbReference type="PROSITE" id="PS00198">
    <property type="entry name" value="4FE4S_FER_1"/>
    <property type="match status" value="2"/>
</dbReference>
<dbReference type="PROSITE" id="PS51379">
    <property type="entry name" value="4FE4S_FER_2"/>
    <property type="match status" value="2"/>
</dbReference>
<dbReference type="InterPro" id="IPR023210">
    <property type="entry name" value="NADP_OxRdtase_dom"/>
</dbReference>
<dbReference type="InterPro" id="IPR017900">
    <property type="entry name" value="4Fe4S_Fe_S_CS"/>
</dbReference>
<dbReference type="SUPFAM" id="SSF51430">
    <property type="entry name" value="NAD(P)-linked oxidoreductase"/>
    <property type="match status" value="1"/>
</dbReference>
<sequence>MKTNVLGKTGLEVTELCFGALPFGPLQKNLPREEATAVLVAALEAGVNFIDTAQVYKTYAPIREALKQTKKRPVIASKSPAATYEDMQNAIEEALNELNLEEIDIFHLHAARVGEDVFTKRKGALECLYDYKHRGLVKAVGISTHSVKVTALAATVEGIDVVFPLINKTGHGILDGSREEMEKAIARCVAQGKGVYLMKVLAGGILVGDYTQAVEYARSIPGCASLAIGMVSKTEVEYNVAYFQGRKPATIPSLAAMEKHFIVVESLCAGCLECVATCPNHAISERSGKAFIQQEACLTCGYCVGACPQFAIRLV</sequence>
<keyword evidence="2" id="KW-0408">Iron</keyword>
<proteinExistence type="predicted"/>
<dbReference type="InterPro" id="IPR053135">
    <property type="entry name" value="AKR2_Oxidoreductase"/>
</dbReference>
<keyword evidence="6" id="KW-1185">Reference proteome</keyword>
<dbReference type="GO" id="GO:0051536">
    <property type="term" value="F:iron-sulfur cluster binding"/>
    <property type="evidence" value="ECO:0007669"/>
    <property type="project" value="UniProtKB-KW"/>
</dbReference>
<dbReference type="SUPFAM" id="SSF54862">
    <property type="entry name" value="4Fe-4S ferredoxins"/>
    <property type="match status" value="1"/>
</dbReference>
<dbReference type="InterPro" id="IPR036812">
    <property type="entry name" value="NAD(P)_OxRdtase_dom_sf"/>
</dbReference>
<dbReference type="Proteomes" id="UP000657177">
    <property type="component" value="Unassembled WGS sequence"/>
</dbReference>
<keyword evidence="3" id="KW-0411">Iron-sulfur</keyword>
<dbReference type="GO" id="GO:0046872">
    <property type="term" value="F:metal ion binding"/>
    <property type="evidence" value="ECO:0007669"/>
    <property type="project" value="UniProtKB-KW"/>
</dbReference>
<dbReference type="EMBL" id="JAAKDE010000014">
    <property type="protein sequence ID" value="MBA2133396.1"/>
    <property type="molecule type" value="Genomic_DNA"/>
</dbReference>
<dbReference type="Gene3D" id="3.20.20.100">
    <property type="entry name" value="NADP-dependent oxidoreductase domain"/>
    <property type="match status" value="1"/>
</dbReference>
<evidence type="ECO:0000256" key="1">
    <source>
        <dbReference type="ARBA" id="ARBA00022723"/>
    </source>
</evidence>
<dbReference type="Pfam" id="PF13237">
    <property type="entry name" value="Fer4_10"/>
    <property type="match status" value="1"/>
</dbReference>
<dbReference type="Gene3D" id="3.30.70.20">
    <property type="match status" value="1"/>
</dbReference>
<organism evidence="5 6">
    <name type="scientific">Capillibacterium thermochitinicola</name>
    <dbReference type="NCBI Taxonomy" id="2699427"/>
    <lineage>
        <taxon>Bacteria</taxon>
        <taxon>Bacillati</taxon>
        <taxon>Bacillota</taxon>
        <taxon>Capillibacterium</taxon>
    </lineage>
</organism>
<evidence type="ECO:0000313" key="5">
    <source>
        <dbReference type="EMBL" id="MBA2133396.1"/>
    </source>
</evidence>
<evidence type="ECO:0000259" key="4">
    <source>
        <dbReference type="PROSITE" id="PS51379"/>
    </source>
</evidence>
<evidence type="ECO:0000313" key="6">
    <source>
        <dbReference type="Proteomes" id="UP000657177"/>
    </source>
</evidence>
<protein>
    <submittedName>
        <fullName evidence="5">Aldo/keto reductase</fullName>
    </submittedName>
</protein>
<dbReference type="PANTHER" id="PTHR43312">
    <property type="entry name" value="D-THREO-ALDOSE 1-DEHYDROGENASE"/>
    <property type="match status" value="1"/>
</dbReference>
<evidence type="ECO:0000256" key="2">
    <source>
        <dbReference type="ARBA" id="ARBA00023004"/>
    </source>
</evidence>
<reference evidence="5" key="1">
    <citation type="submission" date="2020-06" db="EMBL/GenBank/DDBJ databases">
        <title>Novel chitinolytic bacterium.</title>
        <authorList>
            <person name="Ungkulpasvich U."/>
            <person name="Kosugi A."/>
            <person name="Uke A."/>
        </authorList>
    </citation>
    <scope>NUCLEOTIDE SEQUENCE</scope>
    <source>
        <strain evidence="5">UUS1-1</strain>
    </source>
</reference>
<name>A0A8J6LJ41_9FIRM</name>
<dbReference type="AlphaFoldDB" id="A0A8J6LJ41"/>